<feature type="compositionally biased region" description="Polar residues" evidence="1">
    <location>
        <begin position="259"/>
        <end position="271"/>
    </location>
</feature>
<dbReference type="VEuPathDB" id="TriTrypDB:BCY84_02560"/>
<feature type="region of interest" description="Disordered" evidence="1">
    <location>
        <begin position="186"/>
        <end position="227"/>
    </location>
</feature>
<comment type="caution">
    <text evidence="2">The sequence shown here is derived from an EMBL/GenBank/DDBJ whole genome shotgun (WGS) entry which is preliminary data.</text>
</comment>
<protein>
    <recommendedName>
        <fullName evidence="4">Endonuclease/exonuclease/phosphatase domain-containing protein</fullName>
    </recommendedName>
</protein>
<dbReference type="EMBL" id="JABDHM010000073">
    <property type="protein sequence ID" value="KAF5219309.1"/>
    <property type="molecule type" value="Genomic_DNA"/>
</dbReference>
<evidence type="ECO:0000313" key="3">
    <source>
        <dbReference type="Proteomes" id="UP000583944"/>
    </source>
</evidence>
<evidence type="ECO:0008006" key="4">
    <source>
        <dbReference type="Google" id="ProtNLM"/>
    </source>
</evidence>
<sequence length="399" mass="43084">MGTTTASPLEKVPRSVGCGEARRFACSSTDRTAQSFHCGHSVGITRCGGVLKSRSPDEDGLVVIWQLRTSGPSPLRIALAARLAQHQPDMVLLQECRHQSAQRRGSLAAVTSTRPAVGVPVAWPSWCATPCRASAYRCWNQLRGEHRLPRVPTGQPQHVRGEPLQPSMEIAHAAHFASNIRRTGTAAPIAGNPNLHHELRDGPSPTTAAGEDLAATPSDMDTELSDDPAQATRISGRHVLFPDVTAQRVLRVSHWTSTSLDSDQHLPSHTAGTEDGIPRQPGMLPRRKHAAIVLRAADWNDSTTACETPLATVTTWLETHRGTVRAARRNIPCGSRVIPTGIWTDGMERAEFTASPGGSLPRAEVARKREDRNHALRGGFSMLLEVRTKQLGALSSPGL</sequence>
<reference evidence="2 3" key="1">
    <citation type="journal article" date="2019" name="Genome Biol. Evol.">
        <title>Nanopore Sequencing Significantly Improves Genome Assembly of the Protozoan Parasite Trypanosoma cruzi.</title>
        <authorList>
            <person name="Diaz-Viraque F."/>
            <person name="Pita S."/>
            <person name="Greif G."/>
            <person name="de Souza R.C.M."/>
            <person name="Iraola G."/>
            <person name="Robello C."/>
        </authorList>
    </citation>
    <scope>NUCLEOTIDE SEQUENCE [LARGE SCALE GENOMIC DNA]</scope>
    <source>
        <strain evidence="2 3">Berenice</strain>
    </source>
</reference>
<dbReference type="Proteomes" id="UP000583944">
    <property type="component" value="Unassembled WGS sequence"/>
</dbReference>
<feature type="region of interest" description="Disordered" evidence="1">
    <location>
        <begin position="259"/>
        <end position="282"/>
    </location>
</feature>
<gene>
    <name evidence="2" type="ORF">ECC02_007735</name>
</gene>
<dbReference type="AlphaFoldDB" id="A0A7J6XY08"/>
<evidence type="ECO:0000313" key="2">
    <source>
        <dbReference type="EMBL" id="KAF5219309.1"/>
    </source>
</evidence>
<accession>A0A7J6XY08</accession>
<evidence type="ECO:0000256" key="1">
    <source>
        <dbReference type="SAM" id="MobiDB-lite"/>
    </source>
</evidence>
<dbReference type="VEuPathDB" id="TriTrypDB:ECC02_007735"/>
<name>A0A7J6XY08_TRYCR</name>
<organism evidence="2 3">
    <name type="scientific">Trypanosoma cruzi</name>
    <dbReference type="NCBI Taxonomy" id="5693"/>
    <lineage>
        <taxon>Eukaryota</taxon>
        <taxon>Discoba</taxon>
        <taxon>Euglenozoa</taxon>
        <taxon>Kinetoplastea</taxon>
        <taxon>Metakinetoplastina</taxon>
        <taxon>Trypanosomatida</taxon>
        <taxon>Trypanosomatidae</taxon>
        <taxon>Trypanosoma</taxon>
        <taxon>Schizotrypanum</taxon>
    </lineage>
</organism>
<proteinExistence type="predicted"/>